<dbReference type="Gene3D" id="2.30.30.100">
    <property type="match status" value="1"/>
</dbReference>
<evidence type="ECO:0008006" key="4">
    <source>
        <dbReference type="Google" id="ProtNLM"/>
    </source>
</evidence>
<dbReference type="Proteomes" id="UP000023152">
    <property type="component" value="Unassembled WGS sequence"/>
</dbReference>
<organism evidence="2 3">
    <name type="scientific">Reticulomyxa filosa</name>
    <dbReference type="NCBI Taxonomy" id="46433"/>
    <lineage>
        <taxon>Eukaryota</taxon>
        <taxon>Sar</taxon>
        <taxon>Rhizaria</taxon>
        <taxon>Retaria</taxon>
        <taxon>Foraminifera</taxon>
        <taxon>Monothalamids</taxon>
        <taxon>Reticulomyxidae</taxon>
        <taxon>Reticulomyxa</taxon>
    </lineage>
</organism>
<evidence type="ECO:0000313" key="2">
    <source>
        <dbReference type="EMBL" id="ETO24905.1"/>
    </source>
</evidence>
<accession>X6NF32</accession>
<name>X6NF32_RETFI</name>
<dbReference type="AlphaFoldDB" id="X6NF32"/>
<feature type="region of interest" description="Disordered" evidence="1">
    <location>
        <begin position="242"/>
        <end position="269"/>
    </location>
</feature>
<comment type="caution">
    <text evidence="2">The sequence shown here is derived from an EMBL/GenBank/DDBJ whole genome shotgun (WGS) entry which is preliminary data.</text>
</comment>
<reference evidence="2 3" key="1">
    <citation type="journal article" date="2013" name="Curr. Biol.">
        <title>The Genome of the Foraminiferan Reticulomyxa filosa.</title>
        <authorList>
            <person name="Glockner G."/>
            <person name="Hulsmann N."/>
            <person name="Schleicher M."/>
            <person name="Noegel A.A."/>
            <person name="Eichinger L."/>
            <person name="Gallinger C."/>
            <person name="Pawlowski J."/>
            <person name="Sierra R."/>
            <person name="Euteneuer U."/>
            <person name="Pillet L."/>
            <person name="Moustafa A."/>
            <person name="Platzer M."/>
            <person name="Groth M."/>
            <person name="Szafranski K."/>
            <person name="Schliwa M."/>
        </authorList>
    </citation>
    <scope>NUCLEOTIDE SEQUENCE [LARGE SCALE GENOMIC DNA]</scope>
</reference>
<proteinExistence type="predicted"/>
<feature type="compositionally biased region" description="Basic and acidic residues" evidence="1">
    <location>
        <begin position="256"/>
        <end position="269"/>
    </location>
</feature>
<dbReference type="OrthoDB" id="9626941at2759"/>
<gene>
    <name evidence="2" type="ORF">RFI_12250</name>
</gene>
<dbReference type="EMBL" id="ASPP01008881">
    <property type="protein sequence ID" value="ETO24905.1"/>
    <property type="molecule type" value="Genomic_DNA"/>
</dbReference>
<protein>
    <recommendedName>
        <fullName evidence="4">LSM domain-containing protein</fullName>
    </recommendedName>
</protein>
<sequence length="269" mass="31985">METLSIRGSNIRYVLLPESLNLDTLLVDDTPKRKCTFLNTLMNEGQRRKGALKKLRVISQHFFYFVGKFNKHKIYSQIKQGPKERIGIDAIKYFKKNILKKTNVCKSFGMQKKLIVLKSDKSFFKKFFMVYLHKLISPLSMVVDVQIFVNVKTKKGNKRKALLVNNLIFCWSVLHPSGMKRLVIFFSLCVRFCFVQQFNSFNFHQNNSKQQKCHNENKFRQNIVTCQQKRIFHLKANTKNDTKQVYSNKKKNQKKIWREKESNRRKKDE</sequence>
<evidence type="ECO:0000256" key="1">
    <source>
        <dbReference type="SAM" id="MobiDB-lite"/>
    </source>
</evidence>
<evidence type="ECO:0000313" key="3">
    <source>
        <dbReference type="Proteomes" id="UP000023152"/>
    </source>
</evidence>
<keyword evidence="3" id="KW-1185">Reference proteome</keyword>